<evidence type="ECO:0000256" key="2">
    <source>
        <dbReference type="ARBA" id="ARBA00023136"/>
    </source>
</evidence>
<sequence>MKILLLLLAFFTAMPAFAQQDSVQQLTGTQLKQLQRQQKRDSIRAHKKVWISVLGGPSYNPEASLGIGGAALMSFRMNPRDSISQRSFIPVGFNISLNGTFVAAGAGTLFFNENKFRIYIKYGYRTEPANYYGVGFDEIKAAEALKDLYGKDTVSFHKANLQLYPRFVWEVRPNIYVGALLDVNYSRMKELDSWMEQNAAIRKYGTKYHNIGIGALIQYDTRDDVATPFSGMLLSAMGTVYGKYLGGKYNYEIVELEYRQFQQLFKRRSTLAWTAKAQIGMDNVPYTELPSFGNPFDLRGYTWGKYRDKSMAYAIVEYRHMFMSQEAYDRGAFWSKFGVVGWVGTGTLGNTPADWNKWKLNYGIGLRIQLQPRKNFRLDIGKEPGQAWGVYMNMTEAF</sequence>
<dbReference type="InterPro" id="IPR000184">
    <property type="entry name" value="Bac_surfAg_D15"/>
</dbReference>
<dbReference type="Proteomes" id="UP000824202">
    <property type="component" value="Unassembled WGS sequence"/>
</dbReference>
<accession>A0A9D1UYL6</accession>
<evidence type="ECO:0000259" key="4">
    <source>
        <dbReference type="Pfam" id="PF01103"/>
    </source>
</evidence>
<protein>
    <submittedName>
        <fullName evidence="5">BamA/TamA family outer membrane protein</fullName>
    </submittedName>
</protein>
<comment type="caution">
    <text evidence="5">The sequence shown here is derived from an EMBL/GenBank/DDBJ whole genome shotgun (WGS) entry which is preliminary data.</text>
</comment>
<evidence type="ECO:0000313" key="5">
    <source>
        <dbReference type="EMBL" id="HIX02885.1"/>
    </source>
</evidence>
<keyword evidence="3" id="KW-0732">Signal</keyword>
<organism evidence="5 6">
    <name type="scientific">Candidatus Odoribacter faecigallinarum</name>
    <dbReference type="NCBI Taxonomy" id="2838706"/>
    <lineage>
        <taxon>Bacteria</taxon>
        <taxon>Pseudomonadati</taxon>
        <taxon>Bacteroidota</taxon>
        <taxon>Bacteroidia</taxon>
        <taxon>Bacteroidales</taxon>
        <taxon>Odoribacteraceae</taxon>
        <taxon>Odoribacter</taxon>
    </lineage>
</organism>
<comment type="subcellular location">
    <subcellularLocation>
        <location evidence="1">Membrane</location>
    </subcellularLocation>
</comment>
<evidence type="ECO:0000256" key="1">
    <source>
        <dbReference type="ARBA" id="ARBA00004370"/>
    </source>
</evidence>
<dbReference type="Pfam" id="PF01103">
    <property type="entry name" value="Omp85"/>
    <property type="match status" value="1"/>
</dbReference>
<keyword evidence="2" id="KW-0472">Membrane</keyword>
<name>A0A9D1UYL6_9BACT</name>
<dbReference type="Gene3D" id="2.40.160.50">
    <property type="entry name" value="membrane protein fhac: a member of the omp85/tpsb transporter family"/>
    <property type="match status" value="1"/>
</dbReference>
<dbReference type="GO" id="GO:0019867">
    <property type="term" value="C:outer membrane"/>
    <property type="evidence" value="ECO:0007669"/>
    <property type="project" value="InterPro"/>
</dbReference>
<gene>
    <name evidence="5" type="ORF">H9863_02055</name>
</gene>
<dbReference type="EMBL" id="DXFT01000042">
    <property type="protein sequence ID" value="HIX02885.1"/>
    <property type="molecule type" value="Genomic_DNA"/>
</dbReference>
<feature type="domain" description="Bacterial surface antigen (D15)" evidence="4">
    <location>
        <begin position="182"/>
        <end position="382"/>
    </location>
</feature>
<evidence type="ECO:0000313" key="6">
    <source>
        <dbReference type="Proteomes" id="UP000824202"/>
    </source>
</evidence>
<reference evidence="5" key="1">
    <citation type="journal article" date="2021" name="PeerJ">
        <title>Extensive microbial diversity within the chicken gut microbiome revealed by metagenomics and culture.</title>
        <authorList>
            <person name="Gilroy R."/>
            <person name="Ravi A."/>
            <person name="Getino M."/>
            <person name="Pursley I."/>
            <person name="Horton D.L."/>
            <person name="Alikhan N.F."/>
            <person name="Baker D."/>
            <person name="Gharbi K."/>
            <person name="Hall N."/>
            <person name="Watson M."/>
            <person name="Adriaenssens E.M."/>
            <person name="Foster-Nyarko E."/>
            <person name="Jarju S."/>
            <person name="Secka A."/>
            <person name="Antonio M."/>
            <person name="Oren A."/>
            <person name="Chaudhuri R.R."/>
            <person name="La Ragione R."/>
            <person name="Hildebrand F."/>
            <person name="Pallen M.J."/>
        </authorList>
    </citation>
    <scope>NUCLEOTIDE SEQUENCE</scope>
    <source>
        <strain evidence="5">23274</strain>
    </source>
</reference>
<reference evidence="5" key="2">
    <citation type="submission" date="2021-04" db="EMBL/GenBank/DDBJ databases">
        <authorList>
            <person name="Gilroy R."/>
        </authorList>
    </citation>
    <scope>NUCLEOTIDE SEQUENCE</scope>
    <source>
        <strain evidence="5">23274</strain>
    </source>
</reference>
<feature type="signal peptide" evidence="3">
    <location>
        <begin position="1"/>
        <end position="18"/>
    </location>
</feature>
<proteinExistence type="predicted"/>
<feature type="chain" id="PRO_5038645771" evidence="3">
    <location>
        <begin position="19"/>
        <end position="398"/>
    </location>
</feature>
<evidence type="ECO:0000256" key="3">
    <source>
        <dbReference type="SAM" id="SignalP"/>
    </source>
</evidence>
<dbReference type="AlphaFoldDB" id="A0A9D1UYL6"/>